<dbReference type="InterPro" id="IPR000246">
    <property type="entry name" value="Peptidase_T2"/>
</dbReference>
<accession>A0A6A7BVP3</accession>
<evidence type="ECO:0000313" key="5">
    <source>
        <dbReference type="Proteomes" id="UP000799421"/>
    </source>
</evidence>
<dbReference type="AlphaFoldDB" id="A0A6A7BVP3"/>
<feature type="compositionally biased region" description="Polar residues" evidence="3">
    <location>
        <begin position="260"/>
        <end position="277"/>
    </location>
</feature>
<feature type="region of interest" description="Disordered" evidence="3">
    <location>
        <begin position="220"/>
        <end position="299"/>
    </location>
</feature>
<dbReference type="OrthoDB" id="77601at2759"/>
<protein>
    <submittedName>
        <fullName evidence="4">Asparaginase family protein</fullName>
    </submittedName>
</protein>
<dbReference type="FunFam" id="3.60.20.30:FF:000007">
    <property type="entry name" value="Similar to threonine aspartase"/>
    <property type="match status" value="1"/>
</dbReference>
<reference evidence="4" key="1">
    <citation type="journal article" date="2020" name="Stud. Mycol.">
        <title>101 Dothideomycetes genomes: a test case for predicting lifestyles and emergence of pathogens.</title>
        <authorList>
            <person name="Haridas S."/>
            <person name="Albert R."/>
            <person name="Binder M."/>
            <person name="Bloem J."/>
            <person name="Labutti K."/>
            <person name="Salamov A."/>
            <person name="Andreopoulos B."/>
            <person name="Baker S."/>
            <person name="Barry K."/>
            <person name="Bills G."/>
            <person name="Bluhm B."/>
            <person name="Cannon C."/>
            <person name="Castanera R."/>
            <person name="Culley D."/>
            <person name="Daum C."/>
            <person name="Ezra D."/>
            <person name="Gonzalez J."/>
            <person name="Henrissat B."/>
            <person name="Kuo A."/>
            <person name="Liang C."/>
            <person name="Lipzen A."/>
            <person name="Lutzoni F."/>
            <person name="Magnuson J."/>
            <person name="Mondo S."/>
            <person name="Nolan M."/>
            <person name="Ohm R."/>
            <person name="Pangilinan J."/>
            <person name="Park H.-J."/>
            <person name="Ramirez L."/>
            <person name="Alfaro M."/>
            <person name="Sun H."/>
            <person name="Tritt A."/>
            <person name="Yoshinaga Y."/>
            <person name="Zwiers L.-H."/>
            <person name="Turgeon B."/>
            <person name="Goodwin S."/>
            <person name="Spatafora J."/>
            <person name="Crous P."/>
            <person name="Grigoriev I."/>
        </authorList>
    </citation>
    <scope>NUCLEOTIDE SEQUENCE</scope>
    <source>
        <strain evidence="4">CBS 480.64</strain>
    </source>
</reference>
<dbReference type="GO" id="GO:0004298">
    <property type="term" value="F:threonine-type endopeptidase activity"/>
    <property type="evidence" value="ECO:0007669"/>
    <property type="project" value="InterPro"/>
</dbReference>
<feature type="non-terminal residue" evidence="4">
    <location>
        <position position="1"/>
    </location>
</feature>
<dbReference type="GO" id="GO:0005737">
    <property type="term" value="C:cytoplasm"/>
    <property type="evidence" value="ECO:0007669"/>
    <property type="project" value="TreeGrafter"/>
</dbReference>
<dbReference type="SUPFAM" id="SSF56235">
    <property type="entry name" value="N-terminal nucleophile aminohydrolases (Ntn hydrolases)"/>
    <property type="match status" value="1"/>
</dbReference>
<evidence type="ECO:0000256" key="1">
    <source>
        <dbReference type="PIRSR" id="PIRSR600246-1"/>
    </source>
</evidence>
<evidence type="ECO:0000256" key="3">
    <source>
        <dbReference type="SAM" id="MobiDB-lite"/>
    </source>
</evidence>
<feature type="site" description="Cleavage; by autolysis" evidence="2">
    <location>
        <begin position="302"/>
        <end position="303"/>
    </location>
</feature>
<evidence type="ECO:0000256" key="2">
    <source>
        <dbReference type="PIRSR" id="PIRSR600246-3"/>
    </source>
</evidence>
<dbReference type="Pfam" id="PF01112">
    <property type="entry name" value="Asparaginase_2"/>
    <property type="match status" value="2"/>
</dbReference>
<dbReference type="PANTHER" id="PTHR10188:SF8">
    <property type="entry name" value="THREONINE ASPARTASE 1"/>
    <property type="match status" value="1"/>
</dbReference>
<organism evidence="4 5">
    <name type="scientific">Piedraia hortae CBS 480.64</name>
    <dbReference type="NCBI Taxonomy" id="1314780"/>
    <lineage>
        <taxon>Eukaryota</taxon>
        <taxon>Fungi</taxon>
        <taxon>Dikarya</taxon>
        <taxon>Ascomycota</taxon>
        <taxon>Pezizomycotina</taxon>
        <taxon>Dothideomycetes</taxon>
        <taxon>Dothideomycetidae</taxon>
        <taxon>Capnodiales</taxon>
        <taxon>Piedraiaceae</taxon>
        <taxon>Piedraia</taxon>
    </lineage>
</organism>
<dbReference type="Proteomes" id="UP000799421">
    <property type="component" value="Unassembled WGS sequence"/>
</dbReference>
<sequence length="484" mass="51059">TKRSGKPGSLACIFVHAGAGFHSRANEHHHLLACHDAAKAAMALLNGGGSAVDAIEIAIKVLENREVTNAGYGSNLTIDGVVECDAVLIDHFGRSGGVGAVSQIKNPITLARLLLDHTTHTLSLRRVPPNLLVGQGATEFARENHMMIAQMADMVSPTAQERWEKWQSDLDKVEAKTKRQASKRYATSPLSDDNPRNTFRPPPGAESIDKVHAKAIQASVWNEGQPASPPPSDEADIRRTMKRDDQSSPRNHAPCEFESDSSGAPNAGSFGTTSAWSKWNDGPAHSEAENAPEEDDQDSITDTVGAIAIDMYGNVACGASSGGIGMKHRGRVGPAALVGIGAAVIPADAGDPNNTCVATVISGTGEHMGTTQAASVCSERLYHSKQKTVGGGYADVNDDDVIAGFIQRDFMNHPSVVHSDSAGAIGVLSIKKCNNGAYLYFGHNTDSFALASMHSNEVRPTCTISRSKGNGVVAQGGRVCRVVR</sequence>
<feature type="non-terminal residue" evidence="4">
    <location>
        <position position="484"/>
    </location>
</feature>
<dbReference type="CDD" id="cd04514">
    <property type="entry name" value="Taspase1_like"/>
    <property type="match status" value="1"/>
</dbReference>
<dbReference type="GO" id="GO:0051604">
    <property type="term" value="P:protein maturation"/>
    <property type="evidence" value="ECO:0007669"/>
    <property type="project" value="TreeGrafter"/>
</dbReference>
<dbReference type="PANTHER" id="PTHR10188">
    <property type="entry name" value="L-ASPARAGINASE"/>
    <property type="match status" value="1"/>
</dbReference>
<name>A0A6A7BVP3_9PEZI</name>
<evidence type="ECO:0000313" key="4">
    <source>
        <dbReference type="EMBL" id="KAF2859271.1"/>
    </source>
</evidence>
<feature type="compositionally biased region" description="Basic and acidic residues" evidence="3">
    <location>
        <begin position="235"/>
        <end position="247"/>
    </location>
</feature>
<proteinExistence type="predicted"/>
<feature type="active site" description="Nucleophile" evidence="1">
    <location>
        <position position="303"/>
    </location>
</feature>
<dbReference type="InterPro" id="IPR029055">
    <property type="entry name" value="Ntn_hydrolases_N"/>
</dbReference>
<feature type="region of interest" description="Disordered" evidence="3">
    <location>
        <begin position="174"/>
        <end position="206"/>
    </location>
</feature>
<keyword evidence="5" id="KW-1185">Reference proteome</keyword>
<feature type="compositionally biased region" description="Acidic residues" evidence="3">
    <location>
        <begin position="290"/>
        <end position="299"/>
    </location>
</feature>
<dbReference type="EMBL" id="MU005995">
    <property type="protein sequence ID" value="KAF2859271.1"/>
    <property type="molecule type" value="Genomic_DNA"/>
</dbReference>
<dbReference type="Gene3D" id="3.60.20.30">
    <property type="entry name" value="(Glycosyl)asparaginase"/>
    <property type="match status" value="1"/>
</dbReference>
<dbReference type="InterPro" id="IPR037464">
    <property type="entry name" value="Taspase1"/>
</dbReference>
<gene>
    <name evidence="4" type="ORF">K470DRAFT_205344</name>
</gene>